<evidence type="ECO:0000313" key="2">
    <source>
        <dbReference type="Proteomes" id="UP000789702"/>
    </source>
</evidence>
<name>A0ACA9PZY7_9GLOM</name>
<reference evidence="1" key="1">
    <citation type="submission" date="2021-06" db="EMBL/GenBank/DDBJ databases">
        <authorList>
            <person name="Kallberg Y."/>
            <person name="Tangrot J."/>
            <person name="Rosling A."/>
        </authorList>
    </citation>
    <scope>NUCLEOTIDE SEQUENCE</scope>
    <source>
        <strain evidence="1">IL203A</strain>
    </source>
</reference>
<feature type="non-terminal residue" evidence="1">
    <location>
        <position position="41"/>
    </location>
</feature>
<dbReference type="Proteomes" id="UP000789702">
    <property type="component" value="Unassembled WGS sequence"/>
</dbReference>
<gene>
    <name evidence="1" type="ORF">DHETER_LOCUS13301</name>
</gene>
<feature type="non-terminal residue" evidence="1">
    <location>
        <position position="1"/>
    </location>
</feature>
<organism evidence="1 2">
    <name type="scientific">Dentiscutata heterogama</name>
    <dbReference type="NCBI Taxonomy" id="1316150"/>
    <lineage>
        <taxon>Eukaryota</taxon>
        <taxon>Fungi</taxon>
        <taxon>Fungi incertae sedis</taxon>
        <taxon>Mucoromycota</taxon>
        <taxon>Glomeromycotina</taxon>
        <taxon>Glomeromycetes</taxon>
        <taxon>Diversisporales</taxon>
        <taxon>Gigasporaceae</taxon>
        <taxon>Dentiscutata</taxon>
    </lineage>
</organism>
<proteinExistence type="predicted"/>
<evidence type="ECO:0000313" key="1">
    <source>
        <dbReference type="EMBL" id="CAG8728759.1"/>
    </source>
</evidence>
<accession>A0ACA9PZY7</accession>
<sequence>GARVIFLNNKLFDDGICNGTIGIVTKLIDNHNIEVTFPTSK</sequence>
<comment type="caution">
    <text evidence="1">The sequence shown here is derived from an EMBL/GenBank/DDBJ whole genome shotgun (WGS) entry which is preliminary data.</text>
</comment>
<protein>
    <submittedName>
        <fullName evidence="1">17230_t:CDS:1</fullName>
    </submittedName>
</protein>
<dbReference type="EMBL" id="CAJVPU010035857">
    <property type="protein sequence ID" value="CAG8728759.1"/>
    <property type="molecule type" value="Genomic_DNA"/>
</dbReference>
<keyword evidence="2" id="KW-1185">Reference proteome</keyword>